<keyword evidence="2" id="KW-0472">Membrane</keyword>
<feature type="region of interest" description="Disordered" evidence="1">
    <location>
        <begin position="38"/>
        <end position="67"/>
    </location>
</feature>
<comment type="caution">
    <text evidence="3">The sequence shown here is derived from an EMBL/GenBank/DDBJ whole genome shotgun (WGS) entry which is preliminary data.</text>
</comment>
<feature type="transmembrane region" description="Helical" evidence="2">
    <location>
        <begin position="6"/>
        <end position="29"/>
    </location>
</feature>
<accession>A0A940DKL7</accession>
<dbReference type="InterPro" id="IPR032272">
    <property type="entry name" value="DUF4834"/>
</dbReference>
<gene>
    <name evidence="3" type="ORF">IAC51_03375</name>
</gene>
<proteinExistence type="predicted"/>
<dbReference type="Proteomes" id="UP000712007">
    <property type="component" value="Unassembled WGS sequence"/>
</dbReference>
<dbReference type="EMBL" id="JADIMV010000056">
    <property type="protein sequence ID" value="MBO8439672.1"/>
    <property type="molecule type" value="Genomic_DNA"/>
</dbReference>
<protein>
    <submittedName>
        <fullName evidence="3">DUF4834 family protein</fullName>
    </submittedName>
</protein>
<evidence type="ECO:0000313" key="4">
    <source>
        <dbReference type="Proteomes" id="UP000712007"/>
    </source>
</evidence>
<reference evidence="3" key="1">
    <citation type="submission" date="2020-10" db="EMBL/GenBank/DDBJ databases">
        <authorList>
            <person name="Gilroy R."/>
        </authorList>
    </citation>
    <scope>NUCLEOTIDE SEQUENCE</scope>
    <source>
        <strain evidence="3">3924</strain>
    </source>
</reference>
<reference evidence="3" key="2">
    <citation type="journal article" date="2021" name="PeerJ">
        <title>Extensive microbial diversity within the chicken gut microbiome revealed by metagenomics and culture.</title>
        <authorList>
            <person name="Gilroy R."/>
            <person name="Ravi A."/>
            <person name="Getino M."/>
            <person name="Pursley I."/>
            <person name="Horton D.L."/>
            <person name="Alikhan N.F."/>
            <person name="Baker D."/>
            <person name="Gharbi K."/>
            <person name="Hall N."/>
            <person name="Watson M."/>
            <person name="Adriaenssens E.M."/>
            <person name="Foster-Nyarko E."/>
            <person name="Jarju S."/>
            <person name="Secka A."/>
            <person name="Antonio M."/>
            <person name="Oren A."/>
            <person name="Chaudhuri R.R."/>
            <person name="La Ragione R."/>
            <person name="Hildebrand F."/>
            <person name="Pallen M.J."/>
        </authorList>
    </citation>
    <scope>NUCLEOTIDE SEQUENCE</scope>
    <source>
        <strain evidence="3">3924</strain>
    </source>
</reference>
<evidence type="ECO:0000256" key="2">
    <source>
        <dbReference type="SAM" id="Phobius"/>
    </source>
</evidence>
<dbReference type="AlphaFoldDB" id="A0A940DKL7"/>
<evidence type="ECO:0000256" key="1">
    <source>
        <dbReference type="SAM" id="MobiDB-lite"/>
    </source>
</evidence>
<dbReference type="Pfam" id="PF16118">
    <property type="entry name" value="DUF4834"/>
    <property type="match status" value="1"/>
</dbReference>
<sequence>MSVIMTMVILMLFTVISIVVFVAGVLLRLKRGVRDTFRRSGRRDEEERETPISTQRARRGGKVFGDDEGEYVDFEEIKD</sequence>
<keyword evidence="2" id="KW-1133">Transmembrane helix</keyword>
<keyword evidence="2" id="KW-0812">Transmembrane</keyword>
<evidence type="ECO:0000313" key="3">
    <source>
        <dbReference type="EMBL" id="MBO8439672.1"/>
    </source>
</evidence>
<name>A0A940DKL7_9BACT</name>
<organism evidence="3 4">
    <name type="scientific">Candidatus Aphodosoma intestinipullorum</name>
    <dbReference type="NCBI Taxonomy" id="2840674"/>
    <lineage>
        <taxon>Bacteria</taxon>
        <taxon>Pseudomonadati</taxon>
        <taxon>Bacteroidota</taxon>
        <taxon>Bacteroidia</taxon>
        <taxon>Bacteroidales</taxon>
        <taxon>Candidatus Aphodosoma</taxon>
    </lineage>
</organism>